<evidence type="ECO:0000256" key="5">
    <source>
        <dbReference type="ARBA" id="ARBA00022525"/>
    </source>
</evidence>
<reference evidence="16 17" key="1">
    <citation type="submission" date="2016-05" db="EMBL/GenBank/DDBJ databases">
        <title>Single-cell genome of chain-forming Candidatus Thiomargarita nelsonii and comparison to other large sulfur-oxidizing bacteria.</title>
        <authorList>
            <person name="Winkel M."/>
            <person name="Salman V."/>
            <person name="Woyke T."/>
            <person name="Schulz-Vogt H."/>
            <person name="Richter M."/>
            <person name="Flood B."/>
            <person name="Bailey J."/>
            <person name="Amann R."/>
            <person name="Mussmann M."/>
        </authorList>
    </citation>
    <scope>NUCLEOTIDE SEQUENCE [LARGE SCALE GENOMIC DNA]</scope>
    <source>
        <strain evidence="16 17">THI036</strain>
    </source>
</reference>
<name>A0A176S6B7_9GAMM</name>
<keyword evidence="17" id="KW-1185">Reference proteome</keyword>
<dbReference type="PANTHER" id="PTHR16631">
    <property type="entry name" value="GLUCAN 1,3-BETA-GLUCOSIDASE"/>
    <property type="match status" value="1"/>
</dbReference>
<dbReference type="GO" id="GO:0000272">
    <property type="term" value="P:polysaccharide catabolic process"/>
    <property type="evidence" value="ECO:0007669"/>
    <property type="project" value="UniProtKB-KW"/>
</dbReference>
<evidence type="ECO:0000256" key="2">
    <source>
        <dbReference type="ARBA" id="ARBA00004236"/>
    </source>
</evidence>
<dbReference type="InterPro" id="IPR017853">
    <property type="entry name" value="GH"/>
</dbReference>
<dbReference type="SUPFAM" id="SSF51445">
    <property type="entry name" value="(Trans)glycosidases"/>
    <property type="match status" value="1"/>
</dbReference>
<sequence>MNVQSVHIFIIALLLGFSQLAWAESLIVPVHGLGFSPYMKGQDPNHGSQISEEQIRDRMTVIAPYTKWIKSYGSTHGLEKIGAIAHELGLKAAVGIWLSRDYTENEAQITNAITAAQAGEVDMLIVGNEVLLRGDLSEAELIGYINRVKQETEGIPVGYADVYGKFLEYPAVVEASDVILAHYYPYWEGISINHAMEMVDFRHQQIIALANGKPVIVGETGWPSDGNTLGDAVPSPENAAFYFLSFTSWALANNADYFYFEAFDEAWKAQYEGPQGAHWGVWDEDGILKEGMQTVFDGSLRNDVIIDFGASYGIWRWMNNNKWLQLHNLSPESMVTGDIDGNAQDDVIIDFGTQYGIWVWNSNWGQLHN</sequence>
<accession>A0A176S6B7</accession>
<dbReference type="AlphaFoldDB" id="A0A176S6B7"/>
<evidence type="ECO:0000256" key="1">
    <source>
        <dbReference type="ARBA" id="ARBA00004191"/>
    </source>
</evidence>
<keyword evidence="6" id="KW-0732">Signal</keyword>
<keyword evidence="9" id="KW-0325">Glycoprotein</keyword>
<dbReference type="InterPro" id="IPR000490">
    <property type="entry name" value="Glyco_hydro_17"/>
</dbReference>
<keyword evidence="3" id="KW-1003">Cell membrane</keyword>
<evidence type="ECO:0000256" key="6">
    <source>
        <dbReference type="ARBA" id="ARBA00022729"/>
    </source>
</evidence>
<keyword evidence="10" id="KW-0119">Carbohydrate metabolism</keyword>
<evidence type="ECO:0000256" key="14">
    <source>
        <dbReference type="ARBA" id="ARBA00042373"/>
    </source>
</evidence>
<keyword evidence="11" id="KW-0961">Cell wall biogenesis/degradation</keyword>
<proteinExistence type="predicted"/>
<evidence type="ECO:0000256" key="11">
    <source>
        <dbReference type="ARBA" id="ARBA00023316"/>
    </source>
</evidence>
<evidence type="ECO:0000256" key="7">
    <source>
        <dbReference type="ARBA" id="ARBA00022801"/>
    </source>
</evidence>
<evidence type="ECO:0000256" key="10">
    <source>
        <dbReference type="ARBA" id="ARBA00023277"/>
    </source>
</evidence>
<evidence type="ECO:0000313" key="17">
    <source>
        <dbReference type="Proteomes" id="UP000076962"/>
    </source>
</evidence>
<dbReference type="EMBL" id="LUTY01000285">
    <property type="protein sequence ID" value="OAD23575.1"/>
    <property type="molecule type" value="Genomic_DNA"/>
</dbReference>
<comment type="function">
    <text evidence="13">Glucanases play a role in cell expansion during growth, in cell-cell fusion during mating, and in spore release during sporulation. This enzyme may be involved in beta-glucan degradation. Active on laminarin and lichenan.</text>
</comment>
<keyword evidence="12" id="KW-0624">Polysaccharide degradation</keyword>
<evidence type="ECO:0000256" key="9">
    <source>
        <dbReference type="ARBA" id="ARBA00023180"/>
    </source>
</evidence>
<evidence type="ECO:0000256" key="15">
    <source>
        <dbReference type="ARBA" id="ARBA00043078"/>
    </source>
</evidence>
<evidence type="ECO:0000313" key="16">
    <source>
        <dbReference type="EMBL" id="OAD23575.1"/>
    </source>
</evidence>
<dbReference type="InterPro" id="IPR050732">
    <property type="entry name" value="Beta-glucan_modifiers"/>
</dbReference>
<dbReference type="GO" id="GO:0071555">
    <property type="term" value="P:cell wall organization"/>
    <property type="evidence" value="ECO:0007669"/>
    <property type="project" value="UniProtKB-KW"/>
</dbReference>
<evidence type="ECO:0000256" key="12">
    <source>
        <dbReference type="ARBA" id="ARBA00023326"/>
    </source>
</evidence>
<comment type="caution">
    <text evidence="16">The sequence shown here is derived from an EMBL/GenBank/DDBJ whole genome shotgun (WGS) entry which is preliminary data.</text>
</comment>
<organism evidence="16 17">
    <name type="scientific">Candidatus Thiomargarita nelsonii</name>
    <dbReference type="NCBI Taxonomy" id="1003181"/>
    <lineage>
        <taxon>Bacteria</taxon>
        <taxon>Pseudomonadati</taxon>
        <taxon>Pseudomonadota</taxon>
        <taxon>Gammaproteobacteria</taxon>
        <taxon>Thiotrichales</taxon>
        <taxon>Thiotrichaceae</taxon>
        <taxon>Thiomargarita</taxon>
    </lineage>
</organism>
<dbReference type="GO" id="GO:0004553">
    <property type="term" value="F:hydrolase activity, hydrolyzing O-glycosyl compounds"/>
    <property type="evidence" value="ECO:0007669"/>
    <property type="project" value="InterPro"/>
</dbReference>
<feature type="non-terminal residue" evidence="16">
    <location>
        <position position="369"/>
    </location>
</feature>
<dbReference type="Proteomes" id="UP000076962">
    <property type="component" value="Unassembled WGS sequence"/>
</dbReference>
<comment type="subcellular location">
    <subcellularLocation>
        <location evidence="2">Cell membrane</location>
    </subcellularLocation>
    <subcellularLocation>
        <location evidence="1">Secreted</location>
        <location evidence="1">Cell wall</location>
    </subcellularLocation>
</comment>
<dbReference type="GO" id="GO:0005886">
    <property type="term" value="C:plasma membrane"/>
    <property type="evidence" value="ECO:0007669"/>
    <property type="project" value="UniProtKB-SubCell"/>
</dbReference>
<keyword evidence="8" id="KW-0472">Membrane</keyword>
<keyword evidence="7 16" id="KW-0378">Hydrolase</keyword>
<keyword evidence="5" id="KW-0964">Secreted</keyword>
<evidence type="ECO:0000256" key="13">
    <source>
        <dbReference type="ARBA" id="ARBA00037649"/>
    </source>
</evidence>
<evidence type="ECO:0000256" key="8">
    <source>
        <dbReference type="ARBA" id="ARBA00023136"/>
    </source>
</evidence>
<dbReference type="PANTHER" id="PTHR16631:SF17">
    <property type="entry name" value="GLUCAN ENDO-1,3-BETA-GLUCOSIDASE BTGC"/>
    <property type="match status" value="1"/>
</dbReference>
<evidence type="ECO:0000256" key="4">
    <source>
        <dbReference type="ARBA" id="ARBA00022512"/>
    </source>
</evidence>
<dbReference type="Pfam" id="PF00332">
    <property type="entry name" value="Glyco_hydro_17"/>
    <property type="match status" value="1"/>
</dbReference>
<keyword evidence="4" id="KW-0134">Cell wall</keyword>
<protein>
    <recommendedName>
        <fullName evidence="15">Endo-1,3-beta-glucanase btgC</fullName>
    </recommendedName>
    <alternativeName>
        <fullName evidence="14">Laminarinase btgC</fullName>
    </alternativeName>
</protein>
<gene>
    <name evidence="16" type="ORF">THIOM_000589</name>
</gene>
<evidence type="ECO:0000256" key="3">
    <source>
        <dbReference type="ARBA" id="ARBA00022475"/>
    </source>
</evidence>
<dbReference type="Gene3D" id="3.20.20.80">
    <property type="entry name" value="Glycosidases"/>
    <property type="match status" value="1"/>
</dbReference>